<comment type="subcellular location">
    <subcellularLocation>
        <location evidence="1">Membrane</location>
        <topology evidence="1">Multi-pass membrane protein</topology>
    </subcellularLocation>
</comment>
<feature type="transmembrane region" description="Helical" evidence="8">
    <location>
        <begin position="90"/>
        <end position="109"/>
    </location>
</feature>
<evidence type="ECO:0000256" key="4">
    <source>
        <dbReference type="ARBA" id="ARBA00022989"/>
    </source>
</evidence>
<feature type="transmembrane region" description="Helical" evidence="8">
    <location>
        <begin position="441"/>
        <end position="462"/>
    </location>
</feature>
<dbReference type="InterPro" id="IPR031155">
    <property type="entry name" value="DUR"/>
</dbReference>
<dbReference type="GO" id="GO:0015204">
    <property type="term" value="F:urea transmembrane transporter activity"/>
    <property type="evidence" value="ECO:0007669"/>
    <property type="project" value="InterPro"/>
</dbReference>
<dbReference type="Proteomes" id="UP000541558">
    <property type="component" value="Unassembled WGS sequence"/>
</dbReference>
<sequence>MPEYLLPQGAGYGVVVGIGLFFSAFMIFLTAIQSRYTGFSPKNSEEFTSASRSIKPGLIASGIVSAWTWAATLLQSSAVAYKFGISGPWWYGAGATVQILLFAMVSVLYDTATPYYGLPPNQLAAKLKLNAPYAHTWLEIIGARWGKAAHLVFMFFGLATNIIVSSMLVLGGSATVTDLTGMHTIAACFLIPLGVAIYVVVGGMRSTLLCDYTHTTALFAIILTFIFTVYATSDKIGSPKRMHELLTAASAAAPVGGNAHGSYVTMRSKNGLIFGVINIIGNFATVFQDQAYWQRAIASRPGTTVKAYLLGGLAWFAIPFTFATTLGLAAVALKGDVDMRVLTPADVSAGLPASAAAAALLGKAGAAAILILLFLAVTSACSAELIAVSSILTYDVYKAYINPNATEEQILRMGHAGVAIYAIVCGVAGTIFFYIGISMGWLYTFMGVLLGSAVVPIALAITWKKANKWGCIGGALAGLALGLVAWLVTTATLNDGSLTVTTTGGDYEMLAGNLAAIGVGGIVATVASYIWPEDFDWDATRSINKPLSTPPTHDEKVHSDSDSDKKGSPHVVETKAASIADSFDRTEEENELDPVALTKAFKFASYSSIALFVVLILFVPLPLFFSQHVYGVGGFTGWVVVGIIWTFFSAFAVVIYPLYESRGAIGQIGKGIFRDIFQKGSGRYVEENLEKPKVGDAAA</sequence>
<evidence type="ECO:0000256" key="6">
    <source>
        <dbReference type="RuleBase" id="RU362091"/>
    </source>
</evidence>
<feature type="transmembrane region" description="Helical" evidence="8">
    <location>
        <begin position="53"/>
        <end position="70"/>
    </location>
</feature>
<dbReference type="AlphaFoldDB" id="A0A8H5FKM5"/>
<dbReference type="PANTHER" id="PTHR46154">
    <property type="match status" value="1"/>
</dbReference>
<feature type="transmembrane region" description="Helical" evidence="8">
    <location>
        <begin position="603"/>
        <end position="625"/>
    </location>
</feature>
<evidence type="ECO:0000313" key="9">
    <source>
        <dbReference type="EMBL" id="KAF5340289.1"/>
    </source>
</evidence>
<keyword evidence="3 8" id="KW-0812">Transmembrane</keyword>
<feature type="transmembrane region" description="Helical" evidence="8">
    <location>
        <begin position="12"/>
        <end position="32"/>
    </location>
</feature>
<keyword evidence="4 8" id="KW-1133">Transmembrane helix</keyword>
<comment type="caution">
    <text evidence="9">The sequence shown here is derived from an EMBL/GenBank/DDBJ whole genome shotgun (WGS) entry which is preliminary data.</text>
</comment>
<feature type="transmembrane region" description="Helical" evidence="8">
    <location>
        <begin position="213"/>
        <end position="232"/>
    </location>
</feature>
<dbReference type="OrthoDB" id="6132759at2759"/>
<evidence type="ECO:0000256" key="7">
    <source>
        <dbReference type="SAM" id="MobiDB-lite"/>
    </source>
</evidence>
<feature type="transmembrane region" description="Helical" evidence="8">
    <location>
        <begin position="469"/>
        <end position="489"/>
    </location>
</feature>
<dbReference type="InterPro" id="IPR038377">
    <property type="entry name" value="Na/Glc_symporter_sf"/>
</dbReference>
<reference evidence="9 10" key="1">
    <citation type="journal article" date="2020" name="ISME J.">
        <title>Uncovering the hidden diversity of litter-decomposition mechanisms in mushroom-forming fungi.</title>
        <authorList>
            <person name="Floudas D."/>
            <person name="Bentzer J."/>
            <person name="Ahren D."/>
            <person name="Johansson T."/>
            <person name="Persson P."/>
            <person name="Tunlid A."/>
        </authorList>
    </citation>
    <scope>NUCLEOTIDE SEQUENCE [LARGE SCALE GENOMIC DNA]</scope>
    <source>
        <strain evidence="9 10">CBS 175.51</strain>
    </source>
</reference>
<feature type="transmembrane region" description="Helical" evidence="8">
    <location>
        <begin position="637"/>
        <end position="659"/>
    </location>
</feature>
<dbReference type="GO" id="GO:0005886">
    <property type="term" value="C:plasma membrane"/>
    <property type="evidence" value="ECO:0007669"/>
    <property type="project" value="TreeGrafter"/>
</dbReference>
<dbReference type="EMBL" id="JAACJK010000004">
    <property type="protein sequence ID" value="KAF5340289.1"/>
    <property type="molecule type" value="Genomic_DNA"/>
</dbReference>
<feature type="transmembrane region" description="Helical" evidence="8">
    <location>
        <begin position="182"/>
        <end position="201"/>
    </location>
</feature>
<protein>
    <recommendedName>
        <fullName evidence="11">Urea transporter</fullName>
    </recommendedName>
</protein>
<evidence type="ECO:0000256" key="3">
    <source>
        <dbReference type="ARBA" id="ARBA00022692"/>
    </source>
</evidence>
<feature type="transmembrane region" description="Helical" evidence="8">
    <location>
        <begin position="353"/>
        <end position="377"/>
    </location>
</feature>
<evidence type="ECO:0008006" key="11">
    <source>
        <dbReference type="Google" id="ProtNLM"/>
    </source>
</evidence>
<accession>A0A8H5FKM5</accession>
<name>A0A8H5FKM5_9AGAR</name>
<evidence type="ECO:0000313" key="10">
    <source>
        <dbReference type="Proteomes" id="UP000541558"/>
    </source>
</evidence>
<proteinExistence type="inferred from homology"/>
<evidence type="ECO:0000256" key="1">
    <source>
        <dbReference type="ARBA" id="ARBA00004141"/>
    </source>
</evidence>
<feature type="transmembrane region" description="Helical" evidence="8">
    <location>
        <begin position="271"/>
        <end position="287"/>
    </location>
</feature>
<dbReference type="PANTHER" id="PTHR46154:SF2">
    <property type="entry name" value="SOLUTE SYMPORTER FAMILY TRANSPORTER (AFU_ORTHOLOGUE AFUA_6G03200)"/>
    <property type="match status" value="1"/>
</dbReference>
<keyword evidence="10" id="KW-1185">Reference proteome</keyword>
<dbReference type="Gene3D" id="1.20.1730.10">
    <property type="entry name" value="Sodium/glucose cotransporter"/>
    <property type="match status" value="1"/>
</dbReference>
<feature type="compositionally biased region" description="Basic and acidic residues" evidence="7">
    <location>
        <begin position="552"/>
        <end position="567"/>
    </location>
</feature>
<feature type="transmembrane region" description="Helical" evidence="8">
    <location>
        <begin position="308"/>
        <end position="333"/>
    </location>
</feature>
<comment type="similarity">
    <text evidence="2 6">Belongs to the sodium:solute symporter (SSF) (TC 2.A.21) family.</text>
</comment>
<gene>
    <name evidence="9" type="ORF">D9611_007849</name>
</gene>
<feature type="transmembrane region" description="Helical" evidence="8">
    <location>
        <begin position="151"/>
        <end position="170"/>
    </location>
</feature>
<keyword evidence="5 8" id="KW-0472">Membrane</keyword>
<feature type="transmembrane region" description="Helical" evidence="8">
    <location>
        <begin position="509"/>
        <end position="531"/>
    </location>
</feature>
<dbReference type="PROSITE" id="PS50283">
    <property type="entry name" value="NA_SOLUT_SYMP_3"/>
    <property type="match status" value="1"/>
</dbReference>
<evidence type="ECO:0000256" key="2">
    <source>
        <dbReference type="ARBA" id="ARBA00006434"/>
    </source>
</evidence>
<evidence type="ECO:0000256" key="5">
    <source>
        <dbReference type="ARBA" id="ARBA00023136"/>
    </source>
</evidence>
<feature type="region of interest" description="Disordered" evidence="7">
    <location>
        <begin position="546"/>
        <end position="570"/>
    </location>
</feature>
<dbReference type="CDD" id="cd11476">
    <property type="entry name" value="SLC5sbd_DUR3"/>
    <property type="match status" value="1"/>
</dbReference>
<evidence type="ECO:0000256" key="8">
    <source>
        <dbReference type="SAM" id="Phobius"/>
    </source>
</evidence>
<dbReference type="InterPro" id="IPR001734">
    <property type="entry name" value="Na/solute_symporter"/>
</dbReference>
<dbReference type="Pfam" id="PF00474">
    <property type="entry name" value="SSF"/>
    <property type="match status" value="1"/>
</dbReference>
<organism evidence="9 10">
    <name type="scientific">Ephemerocybe angulata</name>
    <dbReference type="NCBI Taxonomy" id="980116"/>
    <lineage>
        <taxon>Eukaryota</taxon>
        <taxon>Fungi</taxon>
        <taxon>Dikarya</taxon>
        <taxon>Basidiomycota</taxon>
        <taxon>Agaricomycotina</taxon>
        <taxon>Agaricomycetes</taxon>
        <taxon>Agaricomycetidae</taxon>
        <taxon>Agaricales</taxon>
        <taxon>Agaricineae</taxon>
        <taxon>Psathyrellaceae</taxon>
        <taxon>Ephemerocybe</taxon>
    </lineage>
</organism>
<feature type="transmembrane region" description="Helical" evidence="8">
    <location>
        <begin position="418"/>
        <end position="435"/>
    </location>
</feature>